<reference evidence="3" key="1">
    <citation type="submission" date="2016-10" db="EMBL/GenBank/DDBJ databases">
        <authorList>
            <person name="Varghese N."/>
            <person name="Submissions S."/>
        </authorList>
    </citation>
    <scope>NUCLEOTIDE SEQUENCE [LARGE SCALE GENOMIC DNA]</scope>
    <source>
        <strain evidence="3">DSM 15718</strain>
    </source>
</reference>
<keyword evidence="1" id="KW-1133">Transmembrane helix</keyword>
<evidence type="ECO:0000313" key="3">
    <source>
        <dbReference type="Proteomes" id="UP000198569"/>
    </source>
</evidence>
<feature type="transmembrane region" description="Helical" evidence="1">
    <location>
        <begin position="135"/>
        <end position="152"/>
    </location>
</feature>
<keyword evidence="1" id="KW-0812">Transmembrane</keyword>
<feature type="transmembrane region" description="Helical" evidence="1">
    <location>
        <begin position="183"/>
        <end position="200"/>
    </location>
</feature>
<evidence type="ECO:0000256" key="1">
    <source>
        <dbReference type="SAM" id="Phobius"/>
    </source>
</evidence>
<dbReference type="AlphaFoldDB" id="A0A1H3FNY8"/>
<dbReference type="RefSeq" id="WP_091434971.1">
    <property type="nucleotide sequence ID" value="NZ_FNMV01000018.1"/>
</dbReference>
<dbReference type="Proteomes" id="UP000198569">
    <property type="component" value="Unassembled WGS sequence"/>
</dbReference>
<feature type="transmembrane region" description="Helical" evidence="1">
    <location>
        <begin position="109"/>
        <end position="129"/>
    </location>
</feature>
<evidence type="ECO:0000313" key="2">
    <source>
        <dbReference type="EMBL" id="SDX92630.1"/>
    </source>
</evidence>
<keyword evidence="3" id="KW-1185">Reference proteome</keyword>
<feature type="transmembrane region" description="Helical" evidence="1">
    <location>
        <begin position="21"/>
        <end position="48"/>
    </location>
</feature>
<dbReference type="EMBL" id="FNMV01000018">
    <property type="protein sequence ID" value="SDX92630.1"/>
    <property type="molecule type" value="Genomic_DNA"/>
</dbReference>
<feature type="transmembrane region" description="Helical" evidence="1">
    <location>
        <begin position="68"/>
        <end position="89"/>
    </location>
</feature>
<protein>
    <submittedName>
        <fullName evidence="2">Uncharacterized protein</fullName>
    </submittedName>
</protein>
<gene>
    <name evidence="2" type="ORF">SAMN05444338_11867</name>
</gene>
<name>A0A1H3FNY8_9FLAO</name>
<keyword evidence="1" id="KW-0472">Membrane</keyword>
<dbReference type="OrthoDB" id="1120881at2"/>
<organism evidence="2 3">
    <name type="scientific">Flavobacterium degerlachei</name>
    <dbReference type="NCBI Taxonomy" id="229203"/>
    <lineage>
        <taxon>Bacteria</taxon>
        <taxon>Pseudomonadati</taxon>
        <taxon>Bacteroidota</taxon>
        <taxon>Flavobacteriia</taxon>
        <taxon>Flavobacteriales</taxon>
        <taxon>Flavobacteriaceae</taxon>
        <taxon>Flavobacterium</taxon>
    </lineage>
</organism>
<accession>A0A1H3FNY8</accession>
<proteinExistence type="predicted"/>
<sequence>MADKHQEDLMHIRSMMERSSRFISLSGLSGVFAGLSALVGGTYVYLRLKNLGIDYLTSENSFYDKDLVLEFFLVALIVLFFALTFGIYFTLQKSKKNNHPIWTSTTKNLVINLAIPLCVGFVFCLSLLIHNLFVFIAPVTLLFYGLALINAEKYTFSDIKYLGYLELILGMLSLFFIGKGLLFWIVGFGVLHILYGIILFKKYK</sequence>
<feature type="transmembrane region" description="Helical" evidence="1">
    <location>
        <begin position="159"/>
        <end position="177"/>
    </location>
</feature>
<dbReference type="STRING" id="229203.SAMN05444338_11867"/>